<dbReference type="EMBL" id="CAJVPZ010047933">
    <property type="protein sequence ID" value="CAG8773303.1"/>
    <property type="molecule type" value="Genomic_DNA"/>
</dbReference>
<evidence type="ECO:0000313" key="2">
    <source>
        <dbReference type="Proteomes" id="UP000789396"/>
    </source>
</evidence>
<feature type="non-terminal residue" evidence="1">
    <location>
        <position position="118"/>
    </location>
</feature>
<reference evidence="1" key="1">
    <citation type="submission" date="2021-06" db="EMBL/GenBank/DDBJ databases">
        <authorList>
            <person name="Kallberg Y."/>
            <person name="Tangrot J."/>
            <person name="Rosling A."/>
        </authorList>
    </citation>
    <scope>NUCLEOTIDE SEQUENCE</scope>
    <source>
        <strain evidence="1">IN212</strain>
    </source>
</reference>
<gene>
    <name evidence="1" type="ORF">RFULGI_LOCUS15225</name>
</gene>
<organism evidence="1 2">
    <name type="scientific">Racocetra fulgida</name>
    <dbReference type="NCBI Taxonomy" id="60492"/>
    <lineage>
        <taxon>Eukaryota</taxon>
        <taxon>Fungi</taxon>
        <taxon>Fungi incertae sedis</taxon>
        <taxon>Mucoromycota</taxon>
        <taxon>Glomeromycotina</taxon>
        <taxon>Glomeromycetes</taxon>
        <taxon>Diversisporales</taxon>
        <taxon>Gigasporaceae</taxon>
        <taxon>Racocetra</taxon>
    </lineage>
</organism>
<dbReference type="Proteomes" id="UP000789396">
    <property type="component" value="Unassembled WGS sequence"/>
</dbReference>
<accession>A0A9N9JCX3</accession>
<proteinExistence type="predicted"/>
<name>A0A9N9JCX3_9GLOM</name>
<feature type="non-terminal residue" evidence="1">
    <location>
        <position position="1"/>
    </location>
</feature>
<protein>
    <submittedName>
        <fullName evidence="1">8453_t:CDS:1</fullName>
    </submittedName>
</protein>
<dbReference type="AlphaFoldDB" id="A0A9N9JCX3"/>
<keyword evidence="2" id="KW-1185">Reference proteome</keyword>
<comment type="caution">
    <text evidence="1">The sequence shown here is derived from an EMBL/GenBank/DDBJ whole genome shotgun (WGS) entry which is preliminary data.</text>
</comment>
<evidence type="ECO:0000313" key="1">
    <source>
        <dbReference type="EMBL" id="CAG8773303.1"/>
    </source>
</evidence>
<sequence length="118" mass="14148">TSAYLHRETKELQEKLSDYKKLEQYLSKARIALTQILNTQKNFQDFSYISNPFCPAPYYSYKLKDLLEQRKFLYKEENDKICEGAYEILNSMKEKNYLARFVDNRSLIELEKNIAEIQ</sequence>